<feature type="region of interest" description="Disordered" evidence="8">
    <location>
        <begin position="140"/>
        <end position="165"/>
    </location>
</feature>
<comment type="function">
    <text evidence="7">One of the primary rRNA binding proteins, it binds directly near the 3'-end of the 23S rRNA, where it nucleates assembly of the 50S subunit.</text>
</comment>
<dbReference type="GO" id="GO:0003735">
    <property type="term" value="F:structural constituent of ribosome"/>
    <property type="evidence" value="ECO:0007669"/>
    <property type="project" value="UniProtKB-UniRule"/>
</dbReference>
<dbReference type="InterPro" id="IPR000597">
    <property type="entry name" value="Ribosomal_uL3"/>
</dbReference>
<dbReference type="GO" id="GO:0022625">
    <property type="term" value="C:cytosolic large ribosomal subunit"/>
    <property type="evidence" value="ECO:0007669"/>
    <property type="project" value="TreeGrafter"/>
</dbReference>
<keyword evidence="3 7" id="KW-0694">RNA-binding</keyword>
<gene>
    <name evidence="7 9" type="primary">rplC</name>
</gene>
<evidence type="ECO:0000256" key="4">
    <source>
        <dbReference type="ARBA" id="ARBA00022980"/>
    </source>
</evidence>
<dbReference type="PANTHER" id="PTHR11229:SF16">
    <property type="entry name" value="LARGE RIBOSOMAL SUBUNIT PROTEIN UL3C"/>
    <property type="match status" value="1"/>
</dbReference>
<dbReference type="EMBL" id="KT007056">
    <property type="protein sequence ID" value="AKQ05011.1"/>
    <property type="molecule type" value="Genomic_DNA"/>
</dbReference>
<protein>
    <recommendedName>
        <fullName evidence="6 7">Large ribosomal subunit protein uL3</fullName>
    </recommendedName>
</protein>
<feature type="compositionally biased region" description="Basic and acidic residues" evidence="8">
    <location>
        <begin position="240"/>
        <end position="264"/>
    </location>
</feature>
<organism evidence="9">
    <name type="scientific">uncultured Microgenomates bacterium Rifle_16ft_4_minimus_954</name>
    <dbReference type="NCBI Taxonomy" id="1665122"/>
    <lineage>
        <taxon>Bacteria</taxon>
        <taxon>Candidatus Microgenomatota</taxon>
        <taxon>environmental samples</taxon>
    </lineage>
</organism>
<dbReference type="GO" id="GO:0006412">
    <property type="term" value="P:translation"/>
    <property type="evidence" value="ECO:0007669"/>
    <property type="project" value="UniProtKB-UniRule"/>
</dbReference>
<dbReference type="GO" id="GO:0019843">
    <property type="term" value="F:rRNA binding"/>
    <property type="evidence" value="ECO:0007669"/>
    <property type="project" value="UniProtKB-UniRule"/>
</dbReference>
<keyword evidence="4 7" id="KW-0689">Ribosomal protein</keyword>
<sequence>MRLIMLNTLLGSKVKMGQTFVEGTRVPVTWIKTGPCVVTNIKNMDRDGHWAVQLGFGERNLKNTSKPLQGHLKKINQKSNIKDQKLPRYLREVKLDKEPEFKVGDVINISDIFKKGDVVAVTGTSKGKGFAGVVKRWKFRGGPRTHGQSDRERAPGSIGQGTTPGRVYKGKHMAGRMGGGTVTVKNLIVVDIDSQNNALAVSGPVPGIPKNLLIIKKIAEGSLEELVEEAPQVEIQQVEEEGKSDEKLASTESTEKTETTEKEE</sequence>
<keyword evidence="5 7" id="KW-0687">Ribonucleoprotein</keyword>
<dbReference type="InterPro" id="IPR019927">
    <property type="entry name" value="Ribosomal_uL3_bac/org-type"/>
</dbReference>
<dbReference type="InterPro" id="IPR009000">
    <property type="entry name" value="Transl_B-barrel_sf"/>
</dbReference>
<dbReference type="NCBIfam" id="TIGR03625">
    <property type="entry name" value="L3_bact"/>
    <property type="match status" value="1"/>
</dbReference>
<comment type="subunit">
    <text evidence="7">Part of the 50S ribosomal subunit. Forms a cluster with proteins L14 and L19.</text>
</comment>
<evidence type="ECO:0000256" key="3">
    <source>
        <dbReference type="ARBA" id="ARBA00022884"/>
    </source>
</evidence>
<dbReference type="AlphaFoldDB" id="A0A0H4TAM1"/>
<evidence type="ECO:0000256" key="8">
    <source>
        <dbReference type="SAM" id="MobiDB-lite"/>
    </source>
</evidence>
<dbReference type="SUPFAM" id="SSF50447">
    <property type="entry name" value="Translation proteins"/>
    <property type="match status" value="1"/>
</dbReference>
<accession>A0A0H4TAM1</accession>
<evidence type="ECO:0000256" key="5">
    <source>
        <dbReference type="ARBA" id="ARBA00023274"/>
    </source>
</evidence>
<name>A0A0H4TAM1_9BACT</name>
<dbReference type="Gene3D" id="2.40.30.10">
    <property type="entry name" value="Translation factors"/>
    <property type="match status" value="1"/>
</dbReference>
<evidence type="ECO:0000256" key="1">
    <source>
        <dbReference type="ARBA" id="ARBA00006540"/>
    </source>
</evidence>
<reference evidence="9" key="1">
    <citation type="journal article" date="2015" name="ISME J.">
        <title>Aquifer environment selects for microbial species cohorts in sediment and groundwater.</title>
        <authorList>
            <person name="Hug L.A."/>
            <person name="Thomas B.C."/>
            <person name="Brown C.T."/>
            <person name="Frischkorn K.R."/>
            <person name="Williams K.H."/>
            <person name="Tringe S.G."/>
            <person name="Banfield J.F."/>
        </authorList>
    </citation>
    <scope>NUCLEOTIDE SEQUENCE</scope>
</reference>
<dbReference type="HAMAP" id="MF_01325_B">
    <property type="entry name" value="Ribosomal_uL3_B"/>
    <property type="match status" value="1"/>
</dbReference>
<proteinExistence type="inferred from homology"/>
<feature type="region of interest" description="Disordered" evidence="8">
    <location>
        <begin position="235"/>
        <end position="264"/>
    </location>
</feature>
<keyword evidence="2 7" id="KW-0699">rRNA-binding</keyword>
<dbReference type="Gene3D" id="3.30.160.810">
    <property type="match status" value="1"/>
</dbReference>
<evidence type="ECO:0000313" key="9">
    <source>
        <dbReference type="EMBL" id="AKQ05011.1"/>
    </source>
</evidence>
<evidence type="ECO:0000256" key="2">
    <source>
        <dbReference type="ARBA" id="ARBA00022730"/>
    </source>
</evidence>
<dbReference type="Pfam" id="PF00297">
    <property type="entry name" value="Ribosomal_L3"/>
    <property type="match status" value="1"/>
</dbReference>
<dbReference type="PANTHER" id="PTHR11229">
    <property type="entry name" value="50S RIBOSOMAL PROTEIN L3"/>
    <property type="match status" value="1"/>
</dbReference>
<evidence type="ECO:0000256" key="7">
    <source>
        <dbReference type="HAMAP-Rule" id="MF_01325"/>
    </source>
</evidence>
<dbReference type="FunFam" id="2.40.30.10:FF:000004">
    <property type="entry name" value="50S ribosomal protein L3"/>
    <property type="match status" value="1"/>
</dbReference>
<evidence type="ECO:0000256" key="6">
    <source>
        <dbReference type="ARBA" id="ARBA00035243"/>
    </source>
</evidence>
<comment type="similarity">
    <text evidence="1 7">Belongs to the universal ribosomal protein uL3 family.</text>
</comment>